<protein>
    <submittedName>
        <fullName evidence="6">TP901 family phage tail tape measure protein</fullName>
    </submittedName>
</protein>
<evidence type="ECO:0000259" key="5">
    <source>
        <dbReference type="Pfam" id="PF13488"/>
    </source>
</evidence>
<keyword evidence="7" id="KW-1185">Reference proteome</keyword>
<name>A0A841C867_9LACT</name>
<accession>A0A841C867</accession>
<feature type="domain" description="Transglycosylase SLT" evidence="3">
    <location>
        <begin position="1435"/>
        <end position="1503"/>
    </location>
</feature>
<gene>
    <name evidence="6" type="ORF">HNQ37_000625</name>
</gene>
<dbReference type="Pfam" id="PF10145">
    <property type="entry name" value="PhageMin_Tail"/>
    <property type="match status" value="1"/>
</dbReference>
<feature type="coiled-coil region" evidence="2">
    <location>
        <begin position="67"/>
        <end position="124"/>
    </location>
</feature>
<keyword evidence="1" id="KW-1188">Viral release from host cell</keyword>
<keyword evidence="2" id="KW-0175">Coiled coil</keyword>
<evidence type="ECO:0000259" key="3">
    <source>
        <dbReference type="Pfam" id="PF01464"/>
    </source>
</evidence>
<evidence type="ECO:0000259" key="4">
    <source>
        <dbReference type="Pfam" id="PF10145"/>
    </source>
</evidence>
<dbReference type="InterPro" id="IPR039567">
    <property type="entry name" value="Gly-zipper"/>
</dbReference>
<feature type="domain" description="Glycine zipper" evidence="5">
    <location>
        <begin position="783"/>
        <end position="825"/>
    </location>
</feature>
<dbReference type="RefSeq" id="WP_183539212.1">
    <property type="nucleotide sequence ID" value="NZ_JACHHV010000007.1"/>
</dbReference>
<dbReference type="InterPro" id="IPR008258">
    <property type="entry name" value="Transglycosylase_SLT_dom_1"/>
</dbReference>
<evidence type="ECO:0000256" key="1">
    <source>
        <dbReference type="ARBA" id="ARBA00022612"/>
    </source>
</evidence>
<dbReference type="CDD" id="cd13402">
    <property type="entry name" value="LT_TF-like"/>
    <property type="match status" value="1"/>
</dbReference>
<dbReference type="Pfam" id="PF13488">
    <property type="entry name" value="Gly-zipper_Omp"/>
    <property type="match status" value="1"/>
</dbReference>
<evidence type="ECO:0000256" key="2">
    <source>
        <dbReference type="SAM" id="Coils"/>
    </source>
</evidence>
<proteinExistence type="predicted"/>
<dbReference type="SUPFAM" id="SSF53955">
    <property type="entry name" value="Lysozyme-like"/>
    <property type="match status" value="1"/>
</dbReference>
<dbReference type="InterPro" id="IPR010090">
    <property type="entry name" value="Phage_tape_meas"/>
</dbReference>
<dbReference type="Gene3D" id="1.10.287.1490">
    <property type="match status" value="1"/>
</dbReference>
<feature type="domain" description="Phage tail tape measure protein" evidence="4">
    <location>
        <begin position="329"/>
        <end position="533"/>
    </location>
</feature>
<evidence type="ECO:0000313" key="7">
    <source>
        <dbReference type="Proteomes" id="UP000562464"/>
    </source>
</evidence>
<dbReference type="Pfam" id="PF01464">
    <property type="entry name" value="SLT"/>
    <property type="match status" value="1"/>
</dbReference>
<dbReference type="EMBL" id="JACHHV010000007">
    <property type="protein sequence ID" value="MBB5887751.1"/>
    <property type="molecule type" value="Genomic_DNA"/>
</dbReference>
<dbReference type="PANTHER" id="PTHR37813">
    <property type="entry name" value="FELS-2 PROPHAGE PROTEIN"/>
    <property type="match status" value="1"/>
</dbReference>
<dbReference type="Proteomes" id="UP000562464">
    <property type="component" value="Unassembled WGS sequence"/>
</dbReference>
<sequence length="1637" mass="174705">MPTISKNSSITQPIGIDATQAVRSITELKSAVKDATNEWKINEAQLKASGNSLGAAEAKYTGLTSAVKAQKDVIAELKTELSTLDTKRGTEAGEASWQKLNKQLSSAERTLGSYTNQMNKAETAFYRQKSGIDELSNSLKVNNDLTKSQVDLLSAQRNKVGAAKAELSGLNTSYEKQQTLLSAQVAELKRLETAEGTSSTAIAEQKAKVNEAGTALIGYRNKILEADLAVTKMHPFNDKNILGSGLNTLYQTSEKVTTAMSAGFEKVRQSAMMASFGIAAIGAVAIKGAQDASALQNQYKTTFNLLVTGGEQAAEAQKNVNKMQSEGADLSVKYGKTQKEIADGYQELVKRGYSSAQALGALPTMLQASVASGDDFTDVVHNSTAALESFGKKATDVTGMTKNTKEVVNEMAYAADMTATDFSSLGIAMEYVGATAHQNKLSLSETASAIGILSNNGLEADKAGTGLRKVMVSLQSPTNDAAIALSSIGLSTKDFVDQSGKMKSMTDIFGLLNQHTEKLSSFEQGQIFHALFGTTGQQAGSILSANVKQLGELNDKVKEAADGQGYVVRLANKNMQSTQNELKQFKAAGEAALIMIGQRSLPALTDAATSMAKAFNSKEGKQGLEDIADLIANIFQGTVDIVKFIGAHKQEVITIGEIFAGIWAVNKIGDALIMVKKINNELKIMSGYNALSNALAGRPVSVATAVEKEATTDVVAESETIASTATKTSIASNALSKVTSLIPKILGLVGSTTGSTVLSGGVNAGIELMSKDNSEQKAGGVLGSLSGAAAGAAIGSFFAPGIGTAIGAALGGINGSKIGKAFNKEISDMIKDASLKSEGYAPTHENAGPTQAAKDVTKQNTSFQNAVNTSAIIDNSKNSNIDAVANTTTTAYAKMGKGLDEFYSNQEKDSNKQIQTLLKNGAITQEQADNLLARQKNGDKMQRESQQKTLDSMQSNSTNYFKTVKVANDKYNSDSQAAEKSHAQKIKDIQSGNTDALKLIEQRYGKNSTEYRQAKNQELQNEDDTYHKSNEASEKAHLATLKKLQEDYAKKTTKDEDKFNQELSVSTKIAQNKQKDLLEEVKKSKSKLNAKQLQDVVEKSNSEYQAVVDSAKKAKDGSIKSANEKYQKTVEAADKERAENTSITKDQYDKMISKAKDARDSTVKTAKDGYTQTTQMAGKDRDDTVTAATDKADKYVKAAAKQAGESTKEYAKGFADTDNFYNMFIDGINNVLNFISKPFGQKWGSIKHVDVPKYATGTRGLPTNEMALVGEEGFELAHDQNRGIFPVGLQGPEVRPLQAGTSILPHSMSKKFLEMTADLPKHKDGVSGFLTDVWDTISNGPEKVINDTYNSLGIGKIIDSMPYSLSKVASGSGDILKDDLTKFAKSFFDKAESEGTQNAPSGSGVQRWKDQVKEALKANGLSTSDSMVSKVLRQIATESGGNPSAVQHGYTDANTISGDLAKGLMQTISSTFNAYKFPGHGNIFNGYDNLLAALAYAKARYGSNLSYLGQGHGYENGGIVANHGFVEVAEGNKAEMIIPLDPQKKSRATQLLNQATKTIKGNESSSNNDIASALNQAVTLLSSLLGINQQQLTSLNNQPPVRALVDGQSFAKGLVPYMQTATTDFQARQSRLGGNKA</sequence>
<dbReference type="PANTHER" id="PTHR37813:SF1">
    <property type="entry name" value="FELS-2 PROPHAGE PROTEIN"/>
    <property type="match status" value="1"/>
</dbReference>
<organism evidence="6 7">
    <name type="scientific">Lactovum miscens</name>
    <dbReference type="NCBI Taxonomy" id="190387"/>
    <lineage>
        <taxon>Bacteria</taxon>
        <taxon>Bacillati</taxon>
        <taxon>Bacillota</taxon>
        <taxon>Bacilli</taxon>
        <taxon>Lactobacillales</taxon>
        <taxon>Streptococcaceae</taxon>
        <taxon>Lactovum</taxon>
    </lineage>
</organism>
<comment type="caution">
    <text evidence="6">The sequence shown here is derived from an EMBL/GenBank/DDBJ whole genome shotgun (WGS) entry which is preliminary data.</text>
</comment>
<reference evidence="6 7" key="1">
    <citation type="submission" date="2020-08" db="EMBL/GenBank/DDBJ databases">
        <title>Genomic Encyclopedia of Type Strains, Phase IV (KMG-IV): sequencing the most valuable type-strain genomes for metagenomic binning, comparative biology and taxonomic classification.</title>
        <authorList>
            <person name="Goeker M."/>
        </authorList>
    </citation>
    <scope>NUCLEOTIDE SEQUENCE [LARGE SCALE GENOMIC DNA]</scope>
    <source>
        <strain evidence="6 7">DSM 14925</strain>
    </source>
</reference>
<dbReference type="NCBIfam" id="TIGR01760">
    <property type="entry name" value="tape_meas_TP901"/>
    <property type="match status" value="1"/>
</dbReference>
<dbReference type="InterPro" id="IPR023346">
    <property type="entry name" value="Lysozyme-like_dom_sf"/>
</dbReference>
<evidence type="ECO:0000313" key="6">
    <source>
        <dbReference type="EMBL" id="MBB5887751.1"/>
    </source>
</evidence>